<keyword evidence="2" id="KW-1185">Reference proteome</keyword>
<gene>
    <name evidence="1" type="ORF">ES288_D01G073200v1</name>
</gene>
<name>A0A5D2DMK7_GOSDA</name>
<proteinExistence type="predicted"/>
<dbReference type="AlphaFoldDB" id="A0A5D2DMK7"/>
<evidence type="ECO:0000313" key="1">
    <source>
        <dbReference type="EMBL" id="TYG82258.1"/>
    </source>
</evidence>
<protein>
    <submittedName>
        <fullName evidence="1">Uncharacterized protein</fullName>
    </submittedName>
</protein>
<sequence>MTCMHKIGNLEDAASHTKNGSVQMLLCKEDSHKPRWRLTSNCSKFMNPIPPRWLSKDALRSIGCKL</sequence>
<reference evidence="1 2" key="1">
    <citation type="submission" date="2019-06" db="EMBL/GenBank/DDBJ databases">
        <title>WGS assembly of Gossypium darwinii.</title>
        <authorList>
            <person name="Chen Z.J."/>
            <person name="Sreedasyam A."/>
            <person name="Ando A."/>
            <person name="Song Q."/>
            <person name="De L."/>
            <person name="Hulse-Kemp A."/>
            <person name="Ding M."/>
            <person name="Ye W."/>
            <person name="Kirkbride R."/>
            <person name="Jenkins J."/>
            <person name="Plott C."/>
            <person name="Lovell J."/>
            <person name="Lin Y.-M."/>
            <person name="Vaughn R."/>
            <person name="Liu B."/>
            <person name="Li W."/>
            <person name="Simpson S."/>
            <person name="Scheffler B."/>
            <person name="Saski C."/>
            <person name="Grover C."/>
            <person name="Hu G."/>
            <person name="Conover J."/>
            <person name="Carlson J."/>
            <person name="Shu S."/>
            <person name="Boston L."/>
            <person name="Williams M."/>
            <person name="Peterson D."/>
            <person name="Mcgee K."/>
            <person name="Jones D."/>
            <person name="Wendel J."/>
            <person name="Stelly D."/>
            <person name="Grimwood J."/>
            <person name="Schmutz J."/>
        </authorList>
    </citation>
    <scope>NUCLEOTIDE SEQUENCE [LARGE SCALE GENOMIC DNA]</scope>
    <source>
        <strain evidence="1">1808015.09</strain>
    </source>
</reference>
<accession>A0A5D2DMK7</accession>
<dbReference type="EMBL" id="CM017701">
    <property type="protein sequence ID" value="TYG82258.1"/>
    <property type="molecule type" value="Genomic_DNA"/>
</dbReference>
<evidence type="ECO:0000313" key="2">
    <source>
        <dbReference type="Proteomes" id="UP000323506"/>
    </source>
</evidence>
<dbReference type="Proteomes" id="UP000323506">
    <property type="component" value="Chromosome D01"/>
</dbReference>
<organism evidence="1 2">
    <name type="scientific">Gossypium darwinii</name>
    <name type="common">Darwin's cotton</name>
    <name type="synonym">Gossypium barbadense var. darwinii</name>
    <dbReference type="NCBI Taxonomy" id="34276"/>
    <lineage>
        <taxon>Eukaryota</taxon>
        <taxon>Viridiplantae</taxon>
        <taxon>Streptophyta</taxon>
        <taxon>Embryophyta</taxon>
        <taxon>Tracheophyta</taxon>
        <taxon>Spermatophyta</taxon>
        <taxon>Magnoliopsida</taxon>
        <taxon>eudicotyledons</taxon>
        <taxon>Gunneridae</taxon>
        <taxon>Pentapetalae</taxon>
        <taxon>rosids</taxon>
        <taxon>malvids</taxon>
        <taxon>Malvales</taxon>
        <taxon>Malvaceae</taxon>
        <taxon>Malvoideae</taxon>
        <taxon>Gossypium</taxon>
    </lineage>
</organism>